<proteinExistence type="predicted"/>
<protein>
    <submittedName>
        <fullName evidence="1">Unnamed protein product</fullName>
    </submittedName>
</protein>
<reference evidence="1" key="1">
    <citation type="submission" date="2023-04" db="EMBL/GenBank/DDBJ databases">
        <title>Ambrosiozyma monospora NBRC 10751.</title>
        <authorList>
            <person name="Ichikawa N."/>
            <person name="Sato H."/>
            <person name="Tonouchi N."/>
        </authorList>
    </citation>
    <scope>NUCLEOTIDE SEQUENCE</scope>
    <source>
        <strain evidence="1">NBRC 10751</strain>
    </source>
</reference>
<dbReference type="EMBL" id="BSXS01002701">
    <property type="protein sequence ID" value="GME79692.1"/>
    <property type="molecule type" value="Genomic_DNA"/>
</dbReference>
<organism evidence="1 2">
    <name type="scientific">Ambrosiozyma monospora</name>
    <name type="common">Yeast</name>
    <name type="synonym">Endomycopsis monosporus</name>
    <dbReference type="NCBI Taxonomy" id="43982"/>
    <lineage>
        <taxon>Eukaryota</taxon>
        <taxon>Fungi</taxon>
        <taxon>Dikarya</taxon>
        <taxon>Ascomycota</taxon>
        <taxon>Saccharomycotina</taxon>
        <taxon>Pichiomycetes</taxon>
        <taxon>Pichiales</taxon>
        <taxon>Pichiaceae</taxon>
        <taxon>Ambrosiozyma</taxon>
    </lineage>
</organism>
<keyword evidence="2" id="KW-1185">Reference proteome</keyword>
<dbReference type="Proteomes" id="UP001165064">
    <property type="component" value="Unassembled WGS sequence"/>
</dbReference>
<name>A0ACB5T280_AMBMO</name>
<accession>A0ACB5T280</accession>
<evidence type="ECO:0000313" key="1">
    <source>
        <dbReference type="EMBL" id="GME79692.1"/>
    </source>
</evidence>
<evidence type="ECO:0000313" key="2">
    <source>
        <dbReference type="Proteomes" id="UP001165064"/>
    </source>
</evidence>
<comment type="caution">
    <text evidence="1">The sequence shown here is derived from an EMBL/GenBank/DDBJ whole genome shotgun (WGS) entry which is preliminary data.</text>
</comment>
<sequence>MSFRKRSEIVKTVPDGAAGNVSSSPSARPRQPPLQRSSFRPAVPGRATGPPSSGHLVSPLPPNRSTPQMRPRGPVSVPGRAPVPSSIHNPRAHPPAAQSSNSALSQTSQLFNSHPGIKPSIITSQPCISTGSNDLDLILAHQGLPVGHSLLIEETGTTDFSSTLAKLFLAQGVVHNRIDPAHLNTHEILVGFDQTWVKSLPGLYKGSSRERKKLAVKERESKVSVSNILDQHNQRTPEQEKSQSQSQQPQQIPSLQQSI</sequence>
<gene>
    <name evidence="1" type="ORF">Amon02_000407900</name>
</gene>